<comment type="caution">
    <text evidence="1">The sequence shown here is derived from an EMBL/GenBank/DDBJ whole genome shotgun (WGS) entry which is preliminary data.</text>
</comment>
<proteinExistence type="predicted"/>
<gene>
    <name evidence="1" type="ORF">NCTC10588_03101</name>
</gene>
<accession>A0A7Z7LYP5</accession>
<evidence type="ECO:0000313" key="2">
    <source>
        <dbReference type="Proteomes" id="UP000254876"/>
    </source>
</evidence>
<sequence length="31" mass="3903">MYKSENQHMKYPYSTNWTNINEYNMDIPYNL</sequence>
<reference evidence="1 2" key="1">
    <citation type="submission" date="2018-06" db="EMBL/GenBank/DDBJ databases">
        <authorList>
            <consortium name="Pathogen Informatics"/>
            <person name="Doyle S."/>
        </authorList>
    </citation>
    <scope>NUCLEOTIDE SEQUENCE [LARGE SCALE GENOMIC DNA]</scope>
    <source>
        <strain evidence="1 2">NCTC10588</strain>
    </source>
</reference>
<organism evidence="1 2">
    <name type="scientific">Elizabethkingia anophelis</name>
    <dbReference type="NCBI Taxonomy" id="1117645"/>
    <lineage>
        <taxon>Bacteria</taxon>
        <taxon>Pseudomonadati</taxon>
        <taxon>Bacteroidota</taxon>
        <taxon>Flavobacteriia</taxon>
        <taxon>Flavobacteriales</taxon>
        <taxon>Weeksellaceae</taxon>
        <taxon>Elizabethkingia</taxon>
    </lineage>
</organism>
<protein>
    <submittedName>
        <fullName evidence="1">Uncharacterized protein</fullName>
    </submittedName>
</protein>
<name>A0A7Z7LYP5_9FLAO</name>
<evidence type="ECO:0000313" key="1">
    <source>
        <dbReference type="EMBL" id="STD09992.1"/>
    </source>
</evidence>
<dbReference type="AlphaFoldDB" id="A0A7Z7LYP5"/>
<dbReference type="EMBL" id="UFYD01000001">
    <property type="protein sequence ID" value="STD09992.1"/>
    <property type="molecule type" value="Genomic_DNA"/>
</dbReference>
<dbReference type="Proteomes" id="UP000254876">
    <property type="component" value="Unassembled WGS sequence"/>
</dbReference>